<reference evidence="2" key="1">
    <citation type="journal article" date="2019" name="Int. J. Syst. Evol. Microbiol.">
        <title>The Global Catalogue of Microorganisms (GCM) 10K type strain sequencing project: providing services to taxonomists for standard genome sequencing and annotation.</title>
        <authorList>
            <consortium name="The Broad Institute Genomics Platform"/>
            <consortium name="The Broad Institute Genome Sequencing Center for Infectious Disease"/>
            <person name="Wu L."/>
            <person name="Ma J."/>
        </authorList>
    </citation>
    <scope>NUCLEOTIDE SEQUENCE [LARGE SCALE GENOMIC DNA]</scope>
    <source>
        <strain evidence="2">JCM 16956</strain>
    </source>
</reference>
<gene>
    <name evidence="1" type="ORF">GCM10022244_10840</name>
</gene>
<comment type="caution">
    <text evidence="1">The sequence shown here is derived from an EMBL/GenBank/DDBJ whole genome shotgun (WGS) entry which is preliminary data.</text>
</comment>
<accession>A0ABP7LKF6</accession>
<sequence length="57" mass="6315">MARGELQIELVQDRVLGAGITEGAGLVVQGHRWYLGAGARSLRLHFHEMCNRRGSIQ</sequence>
<dbReference type="EMBL" id="BAABAJ010000002">
    <property type="protein sequence ID" value="GAA3902438.1"/>
    <property type="molecule type" value="Genomic_DNA"/>
</dbReference>
<organism evidence="1 2">
    <name type="scientific">Streptomyces gulbargensis</name>
    <dbReference type="NCBI Taxonomy" id="364901"/>
    <lineage>
        <taxon>Bacteria</taxon>
        <taxon>Bacillati</taxon>
        <taxon>Actinomycetota</taxon>
        <taxon>Actinomycetes</taxon>
        <taxon>Kitasatosporales</taxon>
        <taxon>Streptomycetaceae</taxon>
        <taxon>Streptomyces</taxon>
    </lineage>
</organism>
<evidence type="ECO:0000313" key="2">
    <source>
        <dbReference type="Proteomes" id="UP001501000"/>
    </source>
</evidence>
<evidence type="ECO:0000313" key="1">
    <source>
        <dbReference type="EMBL" id="GAA3902438.1"/>
    </source>
</evidence>
<name>A0ABP7LKF6_9ACTN</name>
<keyword evidence="2" id="KW-1185">Reference proteome</keyword>
<dbReference type="Proteomes" id="UP001501000">
    <property type="component" value="Unassembled WGS sequence"/>
</dbReference>
<proteinExistence type="predicted"/>
<protein>
    <submittedName>
        <fullName evidence="1">Uncharacterized protein</fullName>
    </submittedName>
</protein>